<evidence type="ECO:0000313" key="4">
    <source>
        <dbReference type="EMBL" id="MCV2865755.1"/>
    </source>
</evidence>
<evidence type="ECO:0000313" key="5">
    <source>
        <dbReference type="Proteomes" id="UP001652503"/>
    </source>
</evidence>
<dbReference type="EMBL" id="JAOWLA010000012">
    <property type="protein sequence ID" value="MCV2865755.1"/>
    <property type="molecule type" value="Genomic_DNA"/>
</dbReference>
<dbReference type="Proteomes" id="UP001652503">
    <property type="component" value="Unassembled WGS sequence"/>
</dbReference>
<dbReference type="PANTHER" id="PTHR43352:SF1">
    <property type="entry name" value="ANTHRANILATE--COA LIGASE"/>
    <property type="match status" value="1"/>
</dbReference>
<dbReference type="Gene3D" id="3.40.50.12780">
    <property type="entry name" value="N-terminal domain of ligase-like"/>
    <property type="match status" value="1"/>
</dbReference>
<keyword evidence="1 4" id="KW-0436">Ligase</keyword>
<keyword evidence="5" id="KW-1185">Reference proteome</keyword>
<dbReference type="Gene3D" id="3.30.300.30">
    <property type="match status" value="1"/>
</dbReference>
<dbReference type="PROSITE" id="PS00455">
    <property type="entry name" value="AMP_BINDING"/>
    <property type="match status" value="1"/>
</dbReference>
<dbReference type="RefSeq" id="WP_263722277.1">
    <property type="nucleotide sequence ID" value="NZ_JAOWLA010000012.1"/>
</dbReference>
<reference evidence="4 5" key="1">
    <citation type="submission" date="2022-10" db="EMBL/GenBank/DDBJ databases">
        <title>Defluviimonas sp. nov., isolated from ocean surface water.</title>
        <authorList>
            <person name="He W."/>
            <person name="Wang L."/>
            <person name="Zhang D.-F."/>
        </authorList>
    </citation>
    <scope>NUCLEOTIDE SEQUENCE [LARGE SCALE GENOMIC DNA]</scope>
    <source>
        <strain evidence="4 5">WL0075</strain>
    </source>
</reference>
<protein>
    <submittedName>
        <fullName evidence="4">Acyl--CoA ligase</fullName>
    </submittedName>
</protein>
<evidence type="ECO:0000256" key="1">
    <source>
        <dbReference type="ARBA" id="ARBA00022598"/>
    </source>
</evidence>
<dbReference type="InterPro" id="IPR025110">
    <property type="entry name" value="AMP-bd_C"/>
</dbReference>
<dbReference type="Pfam" id="PF13193">
    <property type="entry name" value="AMP-binding_C"/>
    <property type="match status" value="1"/>
</dbReference>
<comment type="caution">
    <text evidence="4">The sequence shown here is derived from an EMBL/GenBank/DDBJ whole genome shotgun (WGS) entry which is preliminary data.</text>
</comment>
<dbReference type="GO" id="GO:0016874">
    <property type="term" value="F:ligase activity"/>
    <property type="evidence" value="ECO:0007669"/>
    <property type="project" value="UniProtKB-KW"/>
</dbReference>
<dbReference type="InterPro" id="IPR045851">
    <property type="entry name" value="AMP-bd_C_sf"/>
</dbReference>
<dbReference type="Pfam" id="PF00501">
    <property type="entry name" value="AMP-binding"/>
    <property type="match status" value="1"/>
</dbReference>
<accession>A0ABT2Z3N0</accession>
<dbReference type="SUPFAM" id="SSF56801">
    <property type="entry name" value="Acetyl-CoA synthetase-like"/>
    <property type="match status" value="1"/>
</dbReference>
<dbReference type="PANTHER" id="PTHR43352">
    <property type="entry name" value="ACETYL-COA SYNTHETASE"/>
    <property type="match status" value="1"/>
</dbReference>
<evidence type="ECO:0000259" key="2">
    <source>
        <dbReference type="Pfam" id="PF00501"/>
    </source>
</evidence>
<gene>
    <name evidence="4" type="ORF">OE647_13565</name>
</gene>
<dbReference type="InterPro" id="IPR020845">
    <property type="entry name" value="AMP-binding_CS"/>
</dbReference>
<dbReference type="InterPro" id="IPR000873">
    <property type="entry name" value="AMP-dep_synth/lig_dom"/>
</dbReference>
<sequence>MLSLSQPPRPVSPVASFNLAAHVLARAEALGDKIALQILRPTGAERWSYARLSAAVRGVATGLLAEGVAPGDRVLLRLGNGVEFPLVFLGAIAAGIVPIVCSSQLTQPEIDRIAQDLRPRLAVAGAGVTRPEGLRVIEAEALRRMETLPPAPFAMGADDRPAYVIYTSGTSGVPRAVLHAHRAILARQMMFEGWYGLTEADRVLHAGAMNWTYTLGTGLMDPWTVGATALVPAAGVTPDQIPLLLKRFDTTIFAAAPGVYRQMLKSGQPLVLPRLRHGLSAGEKLPEATRKAWLEATGTPIHEAFGMSECSTFVSGAPSRPAPQGTLGYVQPGRAVALLDPAGAPVPRGEEGTIAVHRSDPGLFLGYADAPEEAAVRFQGDWFLTGDRAVMAQDGAITYLGRADDMMNAGGFRVAPAEVEAALAHVPGLEACAAIEARVKADASVIAVIHSGTATEEALKAAAEAGLARYKQPRIYLHQDTLPRTATGKINRRSLREEWEKSH</sequence>
<feature type="domain" description="AMP-binding enzyme C-terminal" evidence="3">
    <location>
        <begin position="418"/>
        <end position="489"/>
    </location>
</feature>
<organism evidence="4 5">
    <name type="scientific">Albidovulum sediminicola</name>
    <dbReference type="NCBI Taxonomy" id="2984331"/>
    <lineage>
        <taxon>Bacteria</taxon>
        <taxon>Pseudomonadati</taxon>
        <taxon>Pseudomonadota</taxon>
        <taxon>Alphaproteobacteria</taxon>
        <taxon>Rhodobacterales</taxon>
        <taxon>Paracoccaceae</taxon>
        <taxon>Albidovulum</taxon>
    </lineage>
</organism>
<evidence type="ECO:0000259" key="3">
    <source>
        <dbReference type="Pfam" id="PF13193"/>
    </source>
</evidence>
<dbReference type="InterPro" id="IPR042099">
    <property type="entry name" value="ANL_N_sf"/>
</dbReference>
<feature type="domain" description="AMP-dependent synthetase/ligase" evidence="2">
    <location>
        <begin position="26"/>
        <end position="367"/>
    </location>
</feature>
<name>A0ABT2Z3N0_9RHOB</name>
<proteinExistence type="predicted"/>